<evidence type="ECO:0000313" key="1">
    <source>
        <dbReference type="EMBL" id="SHH89733.1"/>
    </source>
</evidence>
<gene>
    <name evidence="1" type="ORF">SAMN05421866_4182</name>
</gene>
<dbReference type="OrthoDB" id="1260655at2"/>
<keyword evidence="2" id="KW-1185">Reference proteome</keyword>
<evidence type="ECO:0000313" key="2">
    <source>
        <dbReference type="Proteomes" id="UP000184047"/>
    </source>
</evidence>
<proteinExistence type="predicted"/>
<organism evidence="1 2">
    <name type="scientific">Chryseobacterium oranimense</name>
    <dbReference type="NCBI Taxonomy" id="421058"/>
    <lineage>
        <taxon>Bacteria</taxon>
        <taxon>Pseudomonadati</taxon>
        <taxon>Bacteroidota</taxon>
        <taxon>Flavobacteriia</taxon>
        <taxon>Flavobacteriales</taxon>
        <taxon>Weeksellaceae</taxon>
        <taxon>Chryseobacterium group</taxon>
        <taxon>Chryseobacterium</taxon>
    </lineage>
</organism>
<protein>
    <submittedName>
        <fullName evidence="1">Uncharacterized protein</fullName>
    </submittedName>
</protein>
<accession>A0A1M5WRT8</accession>
<dbReference type="RefSeq" id="WP_073066502.1">
    <property type="nucleotide sequence ID" value="NZ_FQWT01000008.1"/>
</dbReference>
<sequence>MTKLPKKTILGKSILKWEFYKMQIPRLYKKGIFGYISLEGGERIKCENGKYFILNERAERSGQILKTNPAYKLIKRLIARWFTTYRNGNRGGQMHHVGYWKSRVIDGLHNCSLFRNSNISFKKNQTNFLKLAS</sequence>
<dbReference type="AlphaFoldDB" id="A0A1M5WRT8"/>
<dbReference type="STRING" id="421058.SAMN05421866_4182"/>
<dbReference type="Proteomes" id="UP000184047">
    <property type="component" value="Unassembled WGS sequence"/>
</dbReference>
<name>A0A1M5WRT8_9FLAO</name>
<dbReference type="EMBL" id="FQWT01000008">
    <property type="protein sequence ID" value="SHH89733.1"/>
    <property type="molecule type" value="Genomic_DNA"/>
</dbReference>
<reference evidence="2" key="1">
    <citation type="submission" date="2016-11" db="EMBL/GenBank/DDBJ databases">
        <authorList>
            <person name="Varghese N."/>
            <person name="Submissions S."/>
        </authorList>
    </citation>
    <scope>NUCLEOTIDE SEQUENCE [LARGE SCALE GENOMIC DNA]</scope>
    <source>
        <strain evidence="2">DSM 19055</strain>
    </source>
</reference>